<dbReference type="GeneID" id="10031985"/>
<dbReference type="HOGENOM" id="CLU_036632_4_0_1"/>
<dbReference type="RefSeq" id="XP_003176665.1">
    <property type="nucleotide sequence ID" value="XM_003176617.1"/>
</dbReference>
<evidence type="ECO:0000256" key="1">
    <source>
        <dbReference type="SAM" id="Phobius"/>
    </source>
</evidence>
<dbReference type="EMBL" id="DS989822">
    <property type="protein sequence ID" value="EFQ97713.1"/>
    <property type="molecule type" value="Genomic_DNA"/>
</dbReference>
<sequence length="283" mass="31100">MAGDRGLWLSTATVLFFSWAILACGVRVWIIATLHVAANFWAVDSGYGRPIVDIGDLRMHNVQKALFIGHIAYIGSTGLSRVSTAFFIGQLTRHSPRVRMSYLLASAAGGWTMISIPIVAMRGKLSQPWTVLDGGKSMFYRWIAVEVGAMVIEIALWLLSLSLIWGLQMNRQKQILILAAFGSRLLILPILSMRLSYLSPEKNYNPTFTSIVPHILMEAALNYALASTSLTSLKPLLKPFHTGAIANRIRCENSGIYSGARLEGQGIYMLTPVSRGSEGQSIQ</sequence>
<dbReference type="OrthoDB" id="3918601at2759"/>
<reference evidence="4" key="1">
    <citation type="journal article" date="2012" name="MBio">
        <title>Comparative genome analysis of Trichophyton rubrum and related dermatophytes reveals candidate genes involved in infection.</title>
        <authorList>
            <person name="Martinez D.A."/>
            <person name="Oliver B.G."/>
            <person name="Graeser Y."/>
            <person name="Goldberg J.M."/>
            <person name="Li W."/>
            <person name="Martinez-Rossi N.M."/>
            <person name="Monod M."/>
            <person name="Shelest E."/>
            <person name="Barton R.C."/>
            <person name="Birch E."/>
            <person name="Brakhage A.A."/>
            <person name="Chen Z."/>
            <person name="Gurr S.J."/>
            <person name="Heiman D."/>
            <person name="Heitman J."/>
            <person name="Kosti I."/>
            <person name="Rossi A."/>
            <person name="Saif S."/>
            <person name="Samalova M."/>
            <person name="Saunders C.W."/>
            <person name="Shea T."/>
            <person name="Summerbell R.C."/>
            <person name="Xu J."/>
            <person name="Young S."/>
            <person name="Zeng Q."/>
            <person name="Birren B.W."/>
            <person name="Cuomo C.A."/>
            <person name="White T.C."/>
        </authorList>
    </citation>
    <scope>NUCLEOTIDE SEQUENCE [LARGE SCALE GENOMIC DNA]</scope>
    <source>
        <strain evidence="4">ATCC MYA-4604 / CBS 118893</strain>
    </source>
</reference>
<protein>
    <recommendedName>
        <fullName evidence="2">Rhodopsin domain-containing protein</fullName>
    </recommendedName>
</protein>
<keyword evidence="1" id="KW-1133">Transmembrane helix</keyword>
<feature type="transmembrane region" description="Helical" evidence="1">
    <location>
        <begin position="7"/>
        <end position="32"/>
    </location>
</feature>
<accession>E5R1L5</accession>
<organism evidence="4">
    <name type="scientific">Arthroderma gypseum (strain ATCC MYA-4604 / CBS 118893)</name>
    <name type="common">Microsporum gypseum</name>
    <dbReference type="NCBI Taxonomy" id="535722"/>
    <lineage>
        <taxon>Eukaryota</taxon>
        <taxon>Fungi</taxon>
        <taxon>Dikarya</taxon>
        <taxon>Ascomycota</taxon>
        <taxon>Pezizomycotina</taxon>
        <taxon>Eurotiomycetes</taxon>
        <taxon>Eurotiomycetidae</taxon>
        <taxon>Onygenales</taxon>
        <taxon>Arthrodermataceae</taxon>
        <taxon>Nannizzia</taxon>
    </lineage>
</organism>
<feature type="transmembrane region" description="Helical" evidence="1">
    <location>
        <begin position="67"/>
        <end position="88"/>
    </location>
</feature>
<dbReference type="AlphaFoldDB" id="E5R1L5"/>
<feature type="transmembrane region" description="Helical" evidence="1">
    <location>
        <begin position="139"/>
        <end position="163"/>
    </location>
</feature>
<proteinExistence type="predicted"/>
<dbReference type="InParanoid" id="E5R1L5"/>
<keyword evidence="1" id="KW-0472">Membrane</keyword>
<dbReference type="PANTHER" id="PTHR39614">
    <property type="entry name" value="INTEGRAL MEMBRANE PROTEIN"/>
    <property type="match status" value="1"/>
</dbReference>
<feature type="transmembrane region" description="Helical" evidence="1">
    <location>
        <begin position="100"/>
        <end position="119"/>
    </location>
</feature>
<dbReference type="Pfam" id="PF20684">
    <property type="entry name" value="Fung_rhodopsin"/>
    <property type="match status" value="1"/>
</dbReference>
<keyword evidence="4" id="KW-1185">Reference proteome</keyword>
<dbReference type="Proteomes" id="UP000002669">
    <property type="component" value="Unassembled WGS sequence"/>
</dbReference>
<name>E5R1L5_ARTGP</name>
<evidence type="ECO:0000313" key="4">
    <source>
        <dbReference type="Proteomes" id="UP000002669"/>
    </source>
</evidence>
<dbReference type="InterPro" id="IPR049326">
    <property type="entry name" value="Rhodopsin_dom_fungi"/>
</dbReference>
<evidence type="ECO:0000259" key="2">
    <source>
        <dbReference type="Pfam" id="PF20684"/>
    </source>
</evidence>
<evidence type="ECO:0000313" key="3">
    <source>
        <dbReference type="EMBL" id="EFQ97713.1"/>
    </source>
</evidence>
<dbReference type="PANTHER" id="PTHR39614:SF2">
    <property type="entry name" value="INTEGRAL MEMBRANE PROTEIN"/>
    <property type="match status" value="1"/>
</dbReference>
<dbReference type="eggNOG" id="ENOG502RS55">
    <property type="taxonomic scope" value="Eukaryota"/>
</dbReference>
<dbReference type="VEuPathDB" id="FungiDB:MGYG_00753"/>
<gene>
    <name evidence="3" type="ORF">MGYG_00753</name>
</gene>
<dbReference type="PROSITE" id="PS51257">
    <property type="entry name" value="PROKAR_LIPOPROTEIN"/>
    <property type="match status" value="1"/>
</dbReference>
<feature type="domain" description="Rhodopsin" evidence="2">
    <location>
        <begin position="31"/>
        <end position="238"/>
    </location>
</feature>
<keyword evidence="1" id="KW-0812">Transmembrane</keyword>
<feature type="transmembrane region" description="Helical" evidence="1">
    <location>
        <begin position="175"/>
        <end position="195"/>
    </location>
</feature>